<comment type="caution">
    <text evidence="1">The sequence shown here is derived from an EMBL/GenBank/DDBJ whole genome shotgun (WGS) entry which is preliminary data.</text>
</comment>
<protein>
    <submittedName>
        <fullName evidence="1">Uncharacterized protein</fullName>
    </submittedName>
</protein>
<dbReference type="InterPro" id="IPR032675">
    <property type="entry name" value="LRR_dom_sf"/>
</dbReference>
<dbReference type="PANTHER" id="PTHR47679">
    <property type="entry name" value="PROTEIN TORNADO 1"/>
    <property type="match status" value="1"/>
</dbReference>
<dbReference type="SUPFAM" id="SSF52047">
    <property type="entry name" value="RNI-like"/>
    <property type="match status" value="1"/>
</dbReference>
<sequence>MASETDQTFKDLSWFIQAIKDPQRNRSNLLQTLSFSSSSGKTTHCQLLTDTSMNINVTRDNLASLSQIFIELATSLETQTSLRNLEFEGISWDIELLQSLGLLLDNASTIKQVAFRKNRFNEQCLNELSEILRRNSSLREVMFSESRIGSRGATLLASSLQVNDSLEELQIWEDSIGSKGAEELSKMIETNSSLKLFSIFDSSPLAATPLISSVLAMNRETEVHVWSGDHKRDRTSKVVEFLPESNALRIYQIDTSGSCRVAAALGMNTTVRSLDMTGAMLNTKNLMSPSV</sequence>
<reference evidence="1" key="1">
    <citation type="submission" date="2019-12" db="EMBL/GenBank/DDBJ databases">
        <title>Genome sequencing and annotation of Brassica cretica.</title>
        <authorList>
            <person name="Studholme D.J."/>
            <person name="Sarris P.F."/>
        </authorList>
    </citation>
    <scope>NUCLEOTIDE SEQUENCE</scope>
    <source>
        <strain evidence="1">PFS-102/07</strain>
        <tissue evidence="1">Leaf</tissue>
    </source>
</reference>
<accession>A0A8S9IYV4</accession>
<evidence type="ECO:0000313" key="1">
    <source>
        <dbReference type="EMBL" id="KAF2574965.1"/>
    </source>
</evidence>
<proteinExistence type="predicted"/>
<dbReference type="AlphaFoldDB" id="A0A8S9IYV4"/>
<dbReference type="Gene3D" id="3.80.10.10">
    <property type="entry name" value="Ribonuclease Inhibitor"/>
    <property type="match status" value="1"/>
</dbReference>
<name>A0A8S9IYV4_BRACR</name>
<gene>
    <name evidence="1" type="ORF">F2Q70_00005108</name>
</gene>
<dbReference type="PANTHER" id="PTHR47679:SF1">
    <property type="entry name" value="PROTEIN TORNADO 1"/>
    <property type="match status" value="1"/>
</dbReference>
<organism evidence="1">
    <name type="scientific">Brassica cretica</name>
    <name type="common">Mustard</name>
    <dbReference type="NCBI Taxonomy" id="69181"/>
    <lineage>
        <taxon>Eukaryota</taxon>
        <taxon>Viridiplantae</taxon>
        <taxon>Streptophyta</taxon>
        <taxon>Embryophyta</taxon>
        <taxon>Tracheophyta</taxon>
        <taxon>Spermatophyta</taxon>
        <taxon>Magnoliopsida</taxon>
        <taxon>eudicotyledons</taxon>
        <taxon>Gunneridae</taxon>
        <taxon>Pentapetalae</taxon>
        <taxon>rosids</taxon>
        <taxon>malvids</taxon>
        <taxon>Brassicales</taxon>
        <taxon>Brassicaceae</taxon>
        <taxon>Brassiceae</taxon>
        <taxon>Brassica</taxon>
    </lineage>
</organism>
<dbReference type="EMBL" id="QGKY02001015">
    <property type="protein sequence ID" value="KAF2574965.1"/>
    <property type="molecule type" value="Genomic_DNA"/>
</dbReference>